<protein>
    <submittedName>
        <fullName evidence="3">Uncharacterized protein DUF4426</fullName>
    </submittedName>
</protein>
<keyword evidence="4" id="KW-1185">Reference proteome</keyword>
<evidence type="ECO:0000313" key="3">
    <source>
        <dbReference type="EMBL" id="PXV67822.1"/>
    </source>
</evidence>
<gene>
    <name evidence="3" type="ORF">C8D93_105179</name>
</gene>
<feature type="domain" description="DUF4426" evidence="2">
    <location>
        <begin position="25"/>
        <end position="143"/>
    </location>
</feature>
<accession>A0A318ECU5</accession>
<sequence length="143" mass="15791">MRRFAASVMLLLSSLGAAAEQYVDDGPFRVHYAAVNTTALTPEVARQFGVARTRNEILLVLNAQQRIDGRYVPVPATASGTATTLLGHVQTLELRAVREAEVHYVVASFQTLDGEFMTIDAQVLPQGANAPLQVRFRQQFYRD</sequence>
<dbReference type="Pfam" id="PF14467">
    <property type="entry name" value="DUF4426"/>
    <property type="match status" value="1"/>
</dbReference>
<dbReference type="InterPro" id="IPR025218">
    <property type="entry name" value="DUF4426"/>
</dbReference>
<name>A0A318ECU5_9GAMM</name>
<dbReference type="RefSeq" id="WP_110265291.1">
    <property type="nucleotide sequence ID" value="NZ_CAWNXA010000005.1"/>
</dbReference>
<dbReference type="Proteomes" id="UP000248330">
    <property type="component" value="Unassembled WGS sequence"/>
</dbReference>
<dbReference type="EMBL" id="QICN01000005">
    <property type="protein sequence ID" value="PXV67822.1"/>
    <property type="molecule type" value="Genomic_DNA"/>
</dbReference>
<feature type="chain" id="PRO_5016263622" evidence="1">
    <location>
        <begin position="20"/>
        <end position="143"/>
    </location>
</feature>
<feature type="signal peptide" evidence="1">
    <location>
        <begin position="1"/>
        <end position="19"/>
    </location>
</feature>
<keyword evidence="1" id="KW-0732">Signal</keyword>
<evidence type="ECO:0000313" key="4">
    <source>
        <dbReference type="Proteomes" id="UP000248330"/>
    </source>
</evidence>
<reference evidence="3 4" key="1">
    <citation type="submission" date="2018-04" db="EMBL/GenBank/DDBJ databases">
        <title>Genomic Encyclopedia of Type Strains, Phase IV (KMG-IV): sequencing the most valuable type-strain genomes for metagenomic binning, comparative biology and taxonomic classification.</title>
        <authorList>
            <person name="Goeker M."/>
        </authorList>
    </citation>
    <scope>NUCLEOTIDE SEQUENCE [LARGE SCALE GENOMIC DNA]</scope>
    <source>
        <strain evidence="3 4">DSM 104150</strain>
    </source>
</reference>
<proteinExistence type="predicted"/>
<dbReference type="OrthoDB" id="7062037at2"/>
<dbReference type="Gene3D" id="2.60.40.3340">
    <property type="entry name" value="Domain of unknown function DUF4426"/>
    <property type="match status" value="1"/>
</dbReference>
<comment type="caution">
    <text evidence="3">The sequence shown here is derived from an EMBL/GenBank/DDBJ whole genome shotgun (WGS) entry which is preliminary data.</text>
</comment>
<dbReference type="AlphaFoldDB" id="A0A318ECU5"/>
<organism evidence="3 4">
    <name type="scientific">Sinimarinibacterium flocculans</name>
    <dbReference type="NCBI Taxonomy" id="985250"/>
    <lineage>
        <taxon>Bacteria</taxon>
        <taxon>Pseudomonadati</taxon>
        <taxon>Pseudomonadota</taxon>
        <taxon>Gammaproteobacteria</taxon>
        <taxon>Nevskiales</taxon>
        <taxon>Nevskiaceae</taxon>
        <taxon>Sinimarinibacterium</taxon>
    </lineage>
</organism>
<evidence type="ECO:0000256" key="1">
    <source>
        <dbReference type="SAM" id="SignalP"/>
    </source>
</evidence>
<evidence type="ECO:0000259" key="2">
    <source>
        <dbReference type="Pfam" id="PF14467"/>
    </source>
</evidence>